<dbReference type="Gene3D" id="3.50.30.60">
    <property type="entry name" value="LD-carboxypeptidase A C-terminal domain-like"/>
    <property type="match status" value="1"/>
</dbReference>
<keyword evidence="3" id="KW-0645">Protease</keyword>
<sequence length="307" mass="33853">MIAPPRLRSGDRIGVVAPSGPVLRRLVERGARALEREGFRVILARHVFDRKGHLAGEDGARAEDVNRMLRNPDIRCVLMARGGYGAMRIAESVEWGAMRRDPKIFAGFSDATFLHLGFARHAGVRTLHGPNLHGFAGMRRGSVKRWVAWVTEPMPPESIRFLNAPVRLAGGRAVARGPVLGGNLTLLDHAIGTRVMPSFRGSILFLEEVNEPPYKIDGMLTHLRLSGVLAGLRGIALGDFYRCKPKPRRPELPLREVLEDHVRASRVPALMGIKAGHARRNLPFPLGARALLDARRGRIVFEQGLVS</sequence>
<dbReference type="PANTHER" id="PTHR30237">
    <property type="entry name" value="MURAMOYLTETRAPEPTIDE CARBOXYPEPTIDASE"/>
    <property type="match status" value="1"/>
</dbReference>
<comment type="caution">
    <text evidence="9">The sequence shown here is derived from an EMBL/GenBank/DDBJ whole genome shotgun (WGS) entry which is preliminary data.</text>
</comment>
<name>A0A538TJU2_UNCEI</name>
<dbReference type="Pfam" id="PF17676">
    <property type="entry name" value="Peptidase_S66C"/>
    <property type="match status" value="1"/>
</dbReference>
<dbReference type="GO" id="GO:0004180">
    <property type="term" value="F:carboxypeptidase activity"/>
    <property type="evidence" value="ECO:0007669"/>
    <property type="project" value="UniProtKB-KW"/>
</dbReference>
<proteinExistence type="inferred from homology"/>
<evidence type="ECO:0000256" key="6">
    <source>
        <dbReference type="PIRSR" id="PIRSR028757-1"/>
    </source>
</evidence>
<dbReference type="InterPro" id="IPR040449">
    <property type="entry name" value="Peptidase_S66_N"/>
</dbReference>
<evidence type="ECO:0000256" key="3">
    <source>
        <dbReference type="ARBA" id="ARBA00022670"/>
    </source>
</evidence>
<dbReference type="InterPro" id="IPR003507">
    <property type="entry name" value="S66_fam"/>
</dbReference>
<dbReference type="GO" id="GO:0008236">
    <property type="term" value="F:serine-type peptidase activity"/>
    <property type="evidence" value="ECO:0007669"/>
    <property type="project" value="UniProtKB-KW"/>
</dbReference>
<dbReference type="CDD" id="cd07025">
    <property type="entry name" value="Peptidase_S66"/>
    <property type="match status" value="1"/>
</dbReference>
<dbReference type="SUPFAM" id="SSF141986">
    <property type="entry name" value="LD-carboxypeptidase A C-terminal domain-like"/>
    <property type="match status" value="1"/>
</dbReference>
<evidence type="ECO:0000256" key="4">
    <source>
        <dbReference type="ARBA" id="ARBA00022801"/>
    </source>
</evidence>
<dbReference type="AlphaFoldDB" id="A0A538TJU2"/>
<dbReference type="GO" id="GO:0006508">
    <property type="term" value="P:proteolysis"/>
    <property type="evidence" value="ECO:0007669"/>
    <property type="project" value="UniProtKB-KW"/>
</dbReference>
<feature type="domain" description="LD-carboxypeptidase N-terminal" evidence="7">
    <location>
        <begin position="13"/>
        <end position="129"/>
    </location>
</feature>
<organism evidence="9 10">
    <name type="scientific">Eiseniibacteriota bacterium</name>
    <dbReference type="NCBI Taxonomy" id="2212470"/>
    <lineage>
        <taxon>Bacteria</taxon>
        <taxon>Candidatus Eiseniibacteriota</taxon>
    </lineage>
</organism>
<feature type="active site" description="Charge relay system" evidence="6">
    <location>
        <position position="207"/>
    </location>
</feature>
<evidence type="ECO:0000256" key="1">
    <source>
        <dbReference type="ARBA" id="ARBA00010233"/>
    </source>
</evidence>
<keyword evidence="5" id="KW-0720">Serine protease</keyword>
<dbReference type="EMBL" id="VBOZ01000029">
    <property type="protein sequence ID" value="TMQ63889.1"/>
    <property type="molecule type" value="Genomic_DNA"/>
</dbReference>
<evidence type="ECO:0000313" key="9">
    <source>
        <dbReference type="EMBL" id="TMQ63889.1"/>
    </source>
</evidence>
<dbReference type="SUPFAM" id="SSF52317">
    <property type="entry name" value="Class I glutamine amidotransferase-like"/>
    <property type="match status" value="1"/>
</dbReference>
<dbReference type="PIRSF" id="PIRSF028757">
    <property type="entry name" value="LD-carboxypeptidase"/>
    <property type="match status" value="1"/>
</dbReference>
<dbReference type="InterPro" id="IPR040921">
    <property type="entry name" value="Peptidase_S66C"/>
</dbReference>
<evidence type="ECO:0000256" key="2">
    <source>
        <dbReference type="ARBA" id="ARBA00022645"/>
    </source>
</evidence>
<protein>
    <submittedName>
        <fullName evidence="9">LD-carboxypeptidase</fullName>
    </submittedName>
</protein>
<keyword evidence="2 9" id="KW-0121">Carboxypeptidase</keyword>
<reference evidence="9 10" key="1">
    <citation type="journal article" date="2019" name="Nat. Microbiol.">
        <title>Mediterranean grassland soil C-N compound turnover is dependent on rainfall and depth, and is mediated by genomically divergent microorganisms.</title>
        <authorList>
            <person name="Diamond S."/>
            <person name="Andeer P.F."/>
            <person name="Li Z."/>
            <person name="Crits-Christoph A."/>
            <person name="Burstein D."/>
            <person name="Anantharaman K."/>
            <person name="Lane K.R."/>
            <person name="Thomas B.C."/>
            <person name="Pan C."/>
            <person name="Northen T.R."/>
            <person name="Banfield J.F."/>
        </authorList>
    </citation>
    <scope>NUCLEOTIDE SEQUENCE [LARGE SCALE GENOMIC DNA]</scope>
    <source>
        <strain evidence="9">WS_9</strain>
    </source>
</reference>
<dbReference type="InterPro" id="IPR029062">
    <property type="entry name" value="Class_I_gatase-like"/>
</dbReference>
<dbReference type="Gene3D" id="3.40.50.10740">
    <property type="entry name" value="Class I glutamine amidotransferase-like"/>
    <property type="match status" value="1"/>
</dbReference>
<evidence type="ECO:0000313" key="10">
    <source>
        <dbReference type="Proteomes" id="UP000317691"/>
    </source>
</evidence>
<gene>
    <name evidence="9" type="ORF">E6K79_09690</name>
</gene>
<dbReference type="Pfam" id="PF02016">
    <property type="entry name" value="Peptidase_S66"/>
    <property type="match status" value="1"/>
</dbReference>
<evidence type="ECO:0000259" key="8">
    <source>
        <dbReference type="Pfam" id="PF17676"/>
    </source>
</evidence>
<feature type="domain" description="LD-carboxypeptidase C-terminal" evidence="8">
    <location>
        <begin position="176"/>
        <end position="290"/>
    </location>
</feature>
<feature type="active site" description="Nucleophile" evidence="6">
    <location>
        <position position="109"/>
    </location>
</feature>
<evidence type="ECO:0000259" key="7">
    <source>
        <dbReference type="Pfam" id="PF02016"/>
    </source>
</evidence>
<accession>A0A538TJU2</accession>
<comment type="similarity">
    <text evidence="1">Belongs to the peptidase S66 family.</text>
</comment>
<feature type="active site" description="Charge relay system" evidence="6">
    <location>
        <position position="277"/>
    </location>
</feature>
<dbReference type="InterPro" id="IPR027478">
    <property type="entry name" value="LdcA_N"/>
</dbReference>
<dbReference type="InterPro" id="IPR027461">
    <property type="entry name" value="Carboxypeptidase_A_C_sf"/>
</dbReference>
<dbReference type="Proteomes" id="UP000317691">
    <property type="component" value="Unassembled WGS sequence"/>
</dbReference>
<evidence type="ECO:0000256" key="5">
    <source>
        <dbReference type="ARBA" id="ARBA00022825"/>
    </source>
</evidence>
<dbReference type="PANTHER" id="PTHR30237:SF2">
    <property type="entry name" value="MUREIN TETRAPEPTIDE CARBOXYPEPTIDASE"/>
    <property type="match status" value="1"/>
</dbReference>
<keyword evidence="4" id="KW-0378">Hydrolase</keyword>